<gene>
    <name evidence="4" type="primary">glnH_19</name>
    <name evidence="4" type="ORF">SDC9_115352</name>
</gene>
<dbReference type="InterPro" id="IPR001638">
    <property type="entry name" value="Solute-binding_3/MltF_N"/>
</dbReference>
<dbReference type="SMART" id="SM00062">
    <property type="entry name" value="PBPb"/>
    <property type="match status" value="1"/>
</dbReference>
<evidence type="ECO:0000259" key="2">
    <source>
        <dbReference type="SMART" id="SM00062"/>
    </source>
</evidence>
<dbReference type="SMART" id="SM00079">
    <property type="entry name" value="PBPe"/>
    <property type="match status" value="1"/>
</dbReference>
<dbReference type="AlphaFoldDB" id="A0A645BSL3"/>
<organism evidence="4">
    <name type="scientific">bioreactor metagenome</name>
    <dbReference type="NCBI Taxonomy" id="1076179"/>
    <lineage>
        <taxon>unclassified sequences</taxon>
        <taxon>metagenomes</taxon>
        <taxon>ecological metagenomes</taxon>
    </lineage>
</organism>
<dbReference type="PANTHER" id="PTHR35936">
    <property type="entry name" value="MEMBRANE-BOUND LYTIC MUREIN TRANSGLYCOSYLASE F"/>
    <property type="match status" value="1"/>
</dbReference>
<name>A0A645BSL3_9ZZZZ</name>
<keyword evidence="1" id="KW-0732">Signal</keyword>
<dbReference type="EMBL" id="VSSQ01022248">
    <property type="protein sequence ID" value="MPM68420.1"/>
    <property type="molecule type" value="Genomic_DNA"/>
</dbReference>
<feature type="domain" description="Ionotropic glutamate receptor C-terminal" evidence="3">
    <location>
        <begin position="4"/>
        <end position="214"/>
    </location>
</feature>
<feature type="domain" description="Solute-binding protein family 3/N-terminal" evidence="2">
    <location>
        <begin position="1"/>
        <end position="214"/>
    </location>
</feature>
<dbReference type="InterPro" id="IPR001320">
    <property type="entry name" value="Iontro_rcpt_C"/>
</dbReference>
<evidence type="ECO:0000256" key="1">
    <source>
        <dbReference type="ARBA" id="ARBA00022729"/>
    </source>
</evidence>
<proteinExistence type="predicted"/>
<comment type="caution">
    <text evidence="4">The sequence shown here is derived from an EMBL/GenBank/DDBJ whole genome shotgun (WGS) entry which is preliminary data.</text>
</comment>
<dbReference type="Pfam" id="PF00497">
    <property type="entry name" value="SBP_bac_3"/>
    <property type="match status" value="1"/>
</dbReference>
<reference evidence="4" key="1">
    <citation type="submission" date="2019-08" db="EMBL/GenBank/DDBJ databases">
        <authorList>
            <person name="Kucharzyk K."/>
            <person name="Murdoch R.W."/>
            <person name="Higgins S."/>
            <person name="Loffler F."/>
        </authorList>
    </citation>
    <scope>NUCLEOTIDE SEQUENCE</scope>
</reference>
<dbReference type="Gene3D" id="3.40.190.10">
    <property type="entry name" value="Periplasmic binding protein-like II"/>
    <property type="match status" value="2"/>
</dbReference>
<dbReference type="SUPFAM" id="SSF53850">
    <property type="entry name" value="Periplasmic binding protein-like II"/>
    <property type="match status" value="1"/>
</dbReference>
<dbReference type="CDD" id="cd00996">
    <property type="entry name" value="PBP2_AatB_like"/>
    <property type="match status" value="1"/>
</dbReference>
<evidence type="ECO:0000259" key="3">
    <source>
        <dbReference type="SMART" id="SM00079"/>
    </source>
</evidence>
<dbReference type="PANTHER" id="PTHR35936:SF34">
    <property type="entry name" value="ABC TRANSPORTER EXTRACELLULAR-BINDING PROTEIN YCKB-RELATED"/>
    <property type="match status" value="1"/>
</dbReference>
<sequence length="214" mass="23968">MGFRDENGDLVGFDIDLANAVSELTGLTFTFQPIDWSLKETELEQGNIDMIWNGYSITESRQAVVLFSDPYLENRQIVVVLADSDIQTLADLNNKVVSVQKDSSALEAVTNTPELLATFANGEVLQFDSNVDLFMDLEAGRSDAIILDEIFADYTMKQRGADQYRILDEDFGSESYGIGFRQSDTELETTINEALNTLKANGTFDQIKDNWFND</sequence>
<dbReference type="GO" id="GO:0015276">
    <property type="term" value="F:ligand-gated monoatomic ion channel activity"/>
    <property type="evidence" value="ECO:0007669"/>
    <property type="project" value="InterPro"/>
</dbReference>
<dbReference type="GO" id="GO:0016020">
    <property type="term" value="C:membrane"/>
    <property type="evidence" value="ECO:0007669"/>
    <property type="project" value="InterPro"/>
</dbReference>
<protein>
    <submittedName>
        <fullName evidence="4">Glutamine-binding periplasmic protein</fullName>
    </submittedName>
</protein>
<evidence type="ECO:0000313" key="4">
    <source>
        <dbReference type="EMBL" id="MPM68420.1"/>
    </source>
</evidence>
<accession>A0A645BSL3</accession>